<feature type="domain" description="Helix-turn-helix type 11" evidence="3">
    <location>
        <begin position="12"/>
        <end position="64"/>
    </location>
</feature>
<dbReference type="SUPFAM" id="SSF46785">
    <property type="entry name" value="Winged helix' DNA-binding domain"/>
    <property type="match status" value="1"/>
</dbReference>
<dbReference type="InterPro" id="IPR036390">
    <property type="entry name" value="WH_DNA-bd_sf"/>
</dbReference>
<dbReference type="InterPro" id="IPR013196">
    <property type="entry name" value="HTH_11"/>
</dbReference>
<dbReference type="Pfam" id="PF02829">
    <property type="entry name" value="3H"/>
    <property type="match status" value="1"/>
</dbReference>
<organism evidence="4 5">
    <name type="scientific">Virgibacillus profundi</name>
    <dbReference type="NCBI Taxonomy" id="2024555"/>
    <lineage>
        <taxon>Bacteria</taxon>
        <taxon>Bacillati</taxon>
        <taxon>Bacillota</taxon>
        <taxon>Bacilli</taxon>
        <taxon>Bacillales</taxon>
        <taxon>Bacillaceae</taxon>
        <taxon>Virgibacillus</taxon>
    </lineage>
</organism>
<dbReference type="Gene3D" id="1.10.10.10">
    <property type="entry name" value="Winged helix-like DNA-binding domain superfamily/Winged helix DNA-binding domain"/>
    <property type="match status" value="1"/>
</dbReference>
<feature type="binding site" evidence="1">
    <location>
        <position position="151"/>
    </location>
    <ligand>
        <name>Ni(2+)</name>
        <dbReference type="ChEBI" id="CHEBI:49786"/>
    </ligand>
</feature>
<dbReference type="GO" id="GO:0046872">
    <property type="term" value="F:metal ion binding"/>
    <property type="evidence" value="ECO:0007669"/>
    <property type="project" value="UniProtKB-KW"/>
</dbReference>
<dbReference type="Pfam" id="PF08279">
    <property type="entry name" value="HTH_11"/>
    <property type="match status" value="1"/>
</dbReference>
<dbReference type="InterPro" id="IPR035922">
    <property type="entry name" value="3H_dom_sf"/>
</dbReference>
<dbReference type="InterPro" id="IPR004173">
    <property type="entry name" value="3H_domain"/>
</dbReference>
<dbReference type="Gene3D" id="3.30.1340.20">
    <property type="entry name" value="3H domain"/>
    <property type="match status" value="1"/>
</dbReference>
<evidence type="ECO:0000259" key="2">
    <source>
        <dbReference type="Pfam" id="PF02829"/>
    </source>
</evidence>
<evidence type="ECO:0000313" key="4">
    <source>
        <dbReference type="EMBL" id="PAV28881.1"/>
    </source>
</evidence>
<dbReference type="Proteomes" id="UP000218887">
    <property type="component" value="Unassembled WGS sequence"/>
</dbReference>
<dbReference type="AlphaFoldDB" id="A0A2A2IA47"/>
<evidence type="ECO:0000256" key="1">
    <source>
        <dbReference type="PIRSR" id="PIRSR037847-1"/>
    </source>
</evidence>
<dbReference type="EMBL" id="NPOA01000010">
    <property type="protein sequence ID" value="PAV28881.1"/>
    <property type="molecule type" value="Genomic_DNA"/>
</dbReference>
<gene>
    <name evidence="4" type="ORF">CIL05_14745</name>
</gene>
<comment type="caution">
    <text evidence="4">The sequence shown here is derived from an EMBL/GenBank/DDBJ whole genome shotgun (WGS) entry which is preliminary data.</text>
</comment>
<evidence type="ECO:0000313" key="5">
    <source>
        <dbReference type="Proteomes" id="UP000218887"/>
    </source>
</evidence>
<keyword evidence="5" id="KW-1185">Reference proteome</keyword>
<evidence type="ECO:0000259" key="3">
    <source>
        <dbReference type="Pfam" id="PF08279"/>
    </source>
</evidence>
<accession>A0A2A2IA47</accession>
<name>A0A2A2IA47_9BACI</name>
<proteinExistence type="predicted"/>
<keyword evidence="1" id="KW-0533">Nickel</keyword>
<dbReference type="PANTHER" id="PTHR40068">
    <property type="entry name" value="TRANSCRIPTION REPRESSOR NIAR-RELATED"/>
    <property type="match status" value="1"/>
</dbReference>
<dbReference type="InterPro" id="IPR026043">
    <property type="entry name" value="NadR"/>
</dbReference>
<reference evidence="4 5" key="1">
    <citation type="submission" date="2017-08" db="EMBL/GenBank/DDBJ databases">
        <title>Virgibacillus indicus sp. nov. and Virgibacillus profoundi sp. nov, two moderately halophilic bacteria isolated from marine sediment by using the Microfluidic Streak Plate.</title>
        <authorList>
            <person name="Xu B."/>
            <person name="Hu B."/>
            <person name="Wang J."/>
            <person name="Zhu Y."/>
            <person name="Huang L."/>
            <person name="Du W."/>
            <person name="Huang Y."/>
        </authorList>
    </citation>
    <scope>NUCLEOTIDE SEQUENCE [LARGE SCALE GENOMIC DNA]</scope>
    <source>
        <strain evidence="4 5">IO3-P3-H5</strain>
    </source>
</reference>
<protein>
    <submittedName>
        <fullName evidence="4">Transcription repressor NadR</fullName>
    </submittedName>
</protein>
<feature type="binding site" evidence="1">
    <location>
        <position position="92"/>
    </location>
    <ligand>
        <name>Ni(2+)</name>
        <dbReference type="ChEBI" id="CHEBI:49786"/>
    </ligand>
</feature>
<dbReference type="OrthoDB" id="9792661at2"/>
<sequence>MNDKSKMSSTDRQKLIMDMLNQAEHPITGSDFANKTNVSRQVIVQDVSILKAKNEPIIATSQGYLLINQQMNEDLQRMVIVCNHTPEQTKKELYSIVDHGVTVKDVIVEHAIYGDLTASIMVSSRVEVDQFIKKINETNASYLSTLTEGIHLHTLEANTMDKIEAACKTLEEVGILIR</sequence>
<keyword evidence="1" id="KW-0479">Metal-binding</keyword>
<feature type="binding site" evidence="1">
    <location>
        <position position="84"/>
    </location>
    <ligand>
        <name>Ni(2+)</name>
        <dbReference type="ChEBI" id="CHEBI:49786"/>
    </ligand>
</feature>
<dbReference type="InterPro" id="IPR036388">
    <property type="entry name" value="WH-like_DNA-bd_sf"/>
</dbReference>
<feature type="binding site" evidence="1">
    <location>
        <position position="153"/>
    </location>
    <ligand>
        <name>Ni(2+)</name>
        <dbReference type="ChEBI" id="CHEBI:49786"/>
    </ligand>
</feature>
<feature type="domain" description="3H" evidence="2">
    <location>
        <begin position="80"/>
        <end position="176"/>
    </location>
</feature>
<dbReference type="SUPFAM" id="SSF75500">
    <property type="entry name" value="Putative transcriptional regulator TM1602, C-terminal domain"/>
    <property type="match status" value="1"/>
</dbReference>
<dbReference type="PANTHER" id="PTHR40068:SF1">
    <property type="entry name" value="TRANSCRIPTION REPRESSOR NIAR-RELATED"/>
    <property type="match status" value="1"/>
</dbReference>
<dbReference type="PIRSF" id="PIRSF037847">
    <property type="entry name" value="NiaR"/>
    <property type="match status" value="1"/>
</dbReference>